<dbReference type="InterPro" id="IPR011051">
    <property type="entry name" value="RmlC_Cupin_sf"/>
</dbReference>
<dbReference type="InterPro" id="IPR014710">
    <property type="entry name" value="RmlC-like_jellyroll"/>
</dbReference>
<dbReference type="Proteomes" id="UP000249239">
    <property type="component" value="Unassembled WGS sequence"/>
</dbReference>
<evidence type="ECO:0000256" key="3">
    <source>
        <dbReference type="ARBA" id="ARBA00029741"/>
    </source>
</evidence>
<dbReference type="SUPFAM" id="SSF51182">
    <property type="entry name" value="RmlC-like cupins"/>
    <property type="match status" value="1"/>
</dbReference>
<dbReference type="GO" id="GO:0008270">
    <property type="term" value="F:zinc ion binding"/>
    <property type="evidence" value="ECO:0007669"/>
    <property type="project" value="InterPro"/>
</dbReference>
<dbReference type="GO" id="GO:0005975">
    <property type="term" value="P:carbohydrate metabolic process"/>
    <property type="evidence" value="ECO:0007669"/>
    <property type="project" value="InterPro"/>
</dbReference>
<gene>
    <name evidence="9" type="ORF">LX69_01393</name>
</gene>
<feature type="binding site" evidence="5">
    <location>
        <position position="180"/>
    </location>
    <ligand>
        <name>Zn(2+)</name>
        <dbReference type="ChEBI" id="CHEBI:29105"/>
    </ligand>
</feature>
<evidence type="ECO:0000256" key="6">
    <source>
        <dbReference type="PIRSR" id="PIRSR036894-2"/>
    </source>
</evidence>
<protein>
    <recommendedName>
        <fullName evidence="3">Phosphohexomutase</fullName>
    </recommendedName>
    <alternativeName>
        <fullName evidence="4">Phosphomannose isomerase</fullName>
    </alternativeName>
</protein>
<dbReference type="RefSeq" id="WP_170124272.1">
    <property type="nucleotide sequence ID" value="NZ_QKZK01000009.1"/>
</dbReference>
<accession>A0A2W7NKZ7</accession>
<dbReference type="Pfam" id="PF20511">
    <property type="entry name" value="PMI_typeI_cat"/>
    <property type="match status" value="1"/>
</dbReference>
<evidence type="ECO:0000259" key="7">
    <source>
        <dbReference type="Pfam" id="PF20511"/>
    </source>
</evidence>
<dbReference type="Pfam" id="PF21621">
    <property type="entry name" value="MPI_cupin_dom"/>
    <property type="match status" value="1"/>
</dbReference>
<keyword evidence="9" id="KW-0413">Isomerase</keyword>
<proteinExistence type="predicted"/>
<keyword evidence="10" id="KW-1185">Reference proteome</keyword>
<dbReference type="CDD" id="cd07010">
    <property type="entry name" value="cupin_PMI_type_I_N_bac"/>
    <property type="match status" value="1"/>
</dbReference>
<keyword evidence="2 5" id="KW-0862">Zinc</keyword>
<feature type="domain" description="Phosphomannose isomerase type I catalytic" evidence="7">
    <location>
        <begin position="8"/>
        <end position="116"/>
    </location>
</feature>
<dbReference type="InterPro" id="IPR051804">
    <property type="entry name" value="Carb_Metab_Reg_Kinase/Isom"/>
</dbReference>
<dbReference type="InterPro" id="IPR014628">
    <property type="entry name" value="Man6P_isomerase_Firm_short"/>
</dbReference>
<dbReference type="GO" id="GO:0004476">
    <property type="term" value="F:mannose-6-phosphate isomerase activity"/>
    <property type="evidence" value="ECO:0007669"/>
    <property type="project" value="InterPro"/>
</dbReference>
<sequence length="331" mass="37139">MNTLYPLKFRPILKDKIWGGHKLQASFGKQAPELPNIGESWEISGVEGSESVVSNGFLEGNTLNELVETYMGDLVGDSVFERFGEQFPLLIKFIDAADDLSIQVHPDDEMAMDRHQSYGKTEMWYVMQADAGAKLISGFARSVTRDEYLKHLEHKTLNQILGYHEVTPGDIFFMPSGRVHAIGAGILLAEIQQSSDVTYRIYDFDRRDDQGNLRELHTELALDCIDFSELKDAKTVCQPQANRSVRAVECDYFTTNLLHLTMPVVKDYYPIDSFVIYVCVEGECFLQYGDAQTLGLCCGESVLVPASLNDVTLVPAPTAKLLEVYIDSERV</sequence>
<organism evidence="9 10">
    <name type="scientific">Breznakibacter xylanolyticus</name>
    <dbReference type="NCBI Taxonomy" id="990"/>
    <lineage>
        <taxon>Bacteria</taxon>
        <taxon>Pseudomonadati</taxon>
        <taxon>Bacteroidota</taxon>
        <taxon>Bacteroidia</taxon>
        <taxon>Marinilabiliales</taxon>
        <taxon>Marinilabiliaceae</taxon>
        <taxon>Breznakibacter</taxon>
    </lineage>
</organism>
<keyword evidence="1 5" id="KW-0479">Metal-binding</keyword>
<evidence type="ECO:0000259" key="8">
    <source>
        <dbReference type="Pfam" id="PF21621"/>
    </source>
</evidence>
<dbReference type="EMBL" id="QKZK01000009">
    <property type="protein sequence ID" value="PZX17344.1"/>
    <property type="molecule type" value="Genomic_DNA"/>
</dbReference>
<feature type="binding site" evidence="5">
    <location>
        <position position="105"/>
    </location>
    <ligand>
        <name>Zn(2+)</name>
        <dbReference type="ChEBI" id="CHEBI:29105"/>
    </ligand>
</feature>
<dbReference type="PIRSF" id="PIRSF036894">
    <property type="entry name" value="PMI_Firm_short"/>
    <property type="match status" value="1"/>
</dbReference>
<comment type="caution">
    <text evidence="9">The sequence shown here is derived from an EMBL/GenBank/DDBJ whole genome shotgun (WGS) entry which is preliminary data.</text>
</comment>
<feature type="active site" evidence="6">
    <location>
        <position position="200"/>
    </location>
</feature>
<evidence type="ECO:0000256" key="5">
    <source>
        <dbReference type="PIRSR" id="PIRSR036894-1"/>
    </source>
</evidence>
<dbReference type="AlphaFoldDB" id="A0A2W7NKZ7"/>
<reference evidence="9 10" key="1">
    <citation type="submission" date="2018-06" db="EMBL/GenBank/DDBJ databases">
        <title>Genomic Encyclopedia of Archaeal and Bacterial Type Strains, Phase II (KMG-II): from individual species to whole genera.</title>
        <authorList>
            <person name="Goeker M."/>
        </authorList>
    </citation>
    <scope>NUCLEOTIDE SEQUENCE [LARGE SCALE GENOMIC DNA]</scope>
    <source>
        <strain evidence="9 10">DSM 6779</strain>
    </source>
</reference>
<evidence type="ECO:0000313" key="10">
    <source>
        <dbReference type="Proteomes" id="UP000249239"/>
    </source>
</evidence>
<feature type="domain" description="Mannose-6-phosphate isomerase cupin" evidence="8">
    <location>
        <begin position="247"/>
        <end position="313"/>
    </location>
</feature>
<dbReference type="PANTHER" id="PTHR42742">
    <property type="entry name" value="TRANSCRIPTIONAL REPRESSOR MPRA"/>
    <property type="match status" value="1"/>
</dbReference>
<name>A0A2W7NKZ7_9BACT</name>
<dbReference type="InterPro" id="IPR049071">
    <property type="entry name" value="MPI_cupin_dom"/>
</dbReference>
<evidence type="ECO:0000256" key="4">
    <source>
        <dbReference type="ARBA" id="ARBA00030762"/>
    </source>
</evidence>
<dbReference type="InterPro" id="IPR046457">
    <property type="entry name" value="PMI_typeI_cat"/>
</dbReference>
<dbReference type="PANTHER" id="PTHR42742:SF3">
    <property type="entry name" value="FRUCTOKINASE"/>
    <property type="match status" value="1"/>
</dbReference>
<comment type="cofactor">
    <cofactor evidence="5">
        <name>Zn(2+)</name>
        <dbReference type="ChEBI" id="CHEBI:29105"/>
    </cofactor>
    <text evidence="5">Binds 1 zinc ion per subunit.</text>
</comment>
<dbReference type="Gene3D" id="2.60.120.10">
    <property type="entry name" value="Jelly Rolls"/>
    <property type="match status" value="2"/>
</dbReference>
<feature type="binding site" evidence="5">
    <location>
        <position position="122"/>
    </location>
    <ligand>
        <name>Zn(2+)</name>
        <dbReference type="ChEBI" id="CHEBI:29105"/>
    </ligand>
</feature>
<evidence type="ECO:0000256" key="2">
    <source>
        <dbReference type="ARBA" id="ARBA00022833"/>
    </source>
</evidence>
<evidence type="ECO:0000313" key="9">
    <source>
        <dbReference type="EMBL" id="PZX17344.1"/>
    </source>
</evidence>
<evidence type="ECO:0000256" key="1">
    <source>
        <dbReference type="ARBA" id="ARBA00022723"/>
    </source>
</evidence>